<comment type="caution">
    <text evidence="1">The sequence shown here is derived from an EMBL/GenBank/DDBJ whole genome shotgun (WGS) entry which is preliminary data.</text>
</comment>
<evidence type="ECO:0000313" key="1">
    <source>
        <dbReference type="EMBL" id="MBI1685903.1"/>
    </source>
</evidence>
<dbReference type="RefSeq" id="WP_198577802.1">
    <property type="nucleotide sequence ID" value="NZ_JADWOX010000016.1"/>
</dbReference>
<proteinExistence type="predicted"/>
<gene>
    <name evidence="1" type="ORF">I4Q42_19720</name>
</gene>
<dbReference type="Proteomes" id="UP000639859">
    <property type="component" value="Unassembled WGS sequence"/>
</dbReference>
<dbReference type="EMBL" id="JADWOX010000016">
    <property type="protein sequence ID" value="MBI1685903.1"/>
    <property type="molecule type" value="Genomic_DNA"/>
</dbReference>
<protein>
    <submittedName>
        <fullName evidence="1">Uncharacterized protein</fullName>
    </submittedName>
</protein>
<evidence type="ECO:0000313" key="2">
    <source>
        <dbReference type="Proteomes" id="UP000639859"/>
    </source>
</evidence>
<name>A0ABS0T4T2_9CAUL</name>
<reference evidence="1 2" key="1">
    <citation type="submission" date="2020-11" db="EMBL/GenBank/DDBJ databases">
        <title>genome sequence of strain KACC 18849.</title>
        <authorList>
            <person name="Gao J."/>
            <person name="Zhang X."/>
        </authorList>
    </citation>
    <scope>NUCLEOTIDE SEQUENCE [LARGE SCALE GENOMIC DNA]</scope>
    <source>
        <strain evidence="1 2">KACC 18849</strain>
    </source>
</reference>
<keyword evidence="2" id="KW-1185">Reference proteome</keyword>
<organism evidence="1 2">
    <name type="scientific">Caulobacter hibisci</name>
    <dbReference type="NCBI Taxonomy" id="2035993"/>
    <lineage>
        <taxon>Bacteria</taxon>
        <taxon>Pseudomonadati</taxon>
        <taxon>Pseudomonadota</taxon>
        <taxon>Alphaproteobacteria</taxon>
        <taxon>Caulobacterales</taxon>
        <taxon>Caulobacteraceae</taxon>
        <taxon>Caulobacter</taxon>
    </lineage>
</organism>
<sequence length="325" mass="34429">MLEALLALSLLLQPGAGELTPGWGQQRPAMPVLPGVTGKSAAATLAPPDCQRWTPKRHPLSVIGVCGAQETTITRANASRLSRHWSGLSAEGPTLQVTKGATAPGGEVFRIQVRQGYGGVLTSDLNGKTWGGGGRRFLPAGTPVYAVADFNHPNFPGAPLFLWCGPIAAGKSATTPDRALCFVDHTGRRTPPGLIASMNMVMMSGDGASPYAPATIQFAYSPPVSPADARPTNQSYPFAMTLTVRWKPEGPRGARFEALLDDGTSGPQVLRDWVDPSAADFDHEMLLGGGHIRYQRIGDTLMAAMIEPVETDGLVFFTADRGSLR</sequence>
<accession>A0ABS0T4T2</accession>